<evidence type="ECO:0000313" key="2">
    <source>
        <dbReference type="EMBL" id="VVD63087.1"/>
    </source>
</evidence>
<accession>A0A5E4RII8</accession>
<gene>
    <name evidence="2" type="ORF">PCO31010_00210</name>
</gene>
<dbReference type="RefSeq" id="WP_150662600.1">
    <property type="nucleotide sequence ID" value="NZ_CABPSA010000001.1"/>
</dbReference>
<keyword evidence="2" id="KW-0808">Transferase</keyword>
<feature type="chain" id="PRO_5022720022" evidence="1">
    <location>
        <begin position="27"/>
        <end position="172"/>
    </location>
</feature>
<sequence length="172" mass="18562">MRATPLLLSATLFSLLAIPALPAAMAADATRQAEVATRGAQVMPFDLAATTHVFTKTSYGGVQQVIVRNPADTEQIRLTQTHLKGIAAQFRRGDFSGPTDIHGAAMPGLAELKNARSGEIDVSYQDIPSGGEIRYSTKNDHWVEALHQWFDAQLSDHGAHAMEGHVHPGMNH</sequence>
<name>A0A5E4RII8_9BURK</name>
<evidence type="ECO:0000256" key="1">
    <source>
        <dbReference type="SAM" id="SignalP"/>
    </source>
</evidence>
<dbReference type="Proteomes" id="UP000343335">
    <property type="component" value="Unassembled WGS sequence"/>
</dbReference>
<protein>
    <submittedName>
        <fullName evidence="2">Aspartate carbamoyltransferase</fullName>
    </submittedName>
</protein>
<keyword evidence="1" id="KW-0732">Signal</keyword>
<dbReference type="GO" id="GO:0016740">
    <property type="term" value="F:transferase activity"/>
    <property type="evidence" value="ECO:0007669"/>
    <property type="project" value="UniProtKB-KW"/>
</dbReference>
<reference evidence="2 3" key="1">
    <citation type="submission" date="2019-08" db="EMBL/GenBank/DDBJ databases">
        <authorList>
            <person name="Peeters C."/>
        </authorList>
    </citation>
    <scope>NUCLEOTIDE SEQUENCE [LARGE SCALE GENOMIC DNA]</scope>
    <source>
        <strain evidence="2 3">LMG 31010</strain>
    </source>
</reference>
<proteinExistence type="predicted"/>
<evidence type="ECO:0000313" key="3">
    <source>
        <dbReference type="Proteomes" id="UP000343335"/>
    </source>
</evidence>
<feature type="signal peptide" evidence="1">
    <location>
        <begin position="1"/>
        <end position="26"/>
    </location>
</feature>
<organism evidence="2 3">
    <name type="scientific">Pandoraea commovens</name>
    <dbReference type="NCBI Taxonomy" id="2508289"/>
    <lineage>
        <taxon>Bacteria</taxon>
        <taxon>Pseudomonadati</taxon>
        <taxon>Pseudomonadota</taxon>
        <taxon>Betaproteobacteria</taxon>
        <taxon>Burkholderiales</taxon>
        <taxon>Burkholderiaceae</taxon>
        <taxon>Pandoraea</taxon>
    </lineage>
</organism>
<dbReference type="EMBL" id="CABPSA010000001">
    <property type="protein sequence ID" value="VVD63087.1"/>
    <property type="molecule type" value="Genomic_DNA"/>
</dbReference>
<dbReference type="AlphaFoldDB" id="A0A5E4RII8"/>
<dbReference type="OrthoDB" id="5573113at2"/>